<feature type="region of interest" description="Disordered" evidence="1">
    <location>
        <begin position="245"/>
        <end position="267"/>
    </location>
</feature>
<name>A0AAV2SFP9_MEGNR</name>
<reference evidence="2 3" key="1">
    <citation type="submission" date="2024-05" db="EMBL/GenBank/DDBJ databases">
        <authorList>
            <person name="Wallberg A."/>
        </authorList>
    </citation>
    <scope>NUCLEOTIDE SEQUENCE [LARGE SCALE GENOMIC DNA]</scope>
</reference>
<accession>A0AAV2SFP9</accession>
<feature type="compositionally biased region" description="Polar residues" evidence="1">
    <location>
        <begin position="79"/>
        <end position="91"/>
    </location>
</feature>
<keyword evidence="3" id="KW-1185">Reference proteome</keyword>
<dbReference type="AlphaFoldDB" id="A0AAV2SFP9"/>
<sequence>MEDISTNSRDDSENVYEDDSIQFELNDADRWNMFESEAINANAPDADDGSKNTGEDGDCSKCTDEDDDDIDYLFENIFPDNSDSESISDTKCNTHENAGKNVINSNSSVSPISIRSRPQAEENAHYITKVTYSSLENENKNHWNSKQYSDSSSPHVEESTQDIDELTCNSFENYAKNDMNNKRISTSINQTSYVEESAPKVESDINTLDRENKKKLDVSNEEWHESINRIKEEDVGIMDIIGGTLGDGKRALEDPKDDASPTKKINT</sequence>
<feature type="region of interest" description="Disordered" evidence="1">
    <location>
        <begin position="141"/>
        <end position="162"/>
    </location>
</feature>
<feature type="region of interest" description="Disordered" evidence="1">
    <location>
        <begin position="36"/>
        <end position="120"/>
    </location>
</feature>
<comment type="caution">
    <text evidence="2">The sequence shown here is derived from an EMBL/GenBank/DDBJ whole genome shotgun (WGS) entry which is preliminary data.</text>
</comment>
<evidence type="ECO:0000313" key="3">
    <source>
        <dbReference type="Proteomes" id="UP001497623"/>
    </source>
</evidence>
<protein>
    <submittedName>
        <fullName evidence="2">Uncharacterized protein</fullName>
    </submittedName>
</protein>
<evidence type="ECO:0000313" key="2">
    <source>
        <dbReference type="EMBL" id="CAL4186473.1"/>
    </source>
</evidence>
<dbReference type="Proteomes" id="UP001497623">
    <property type="component" value="Unassembled WGS sequence"/>
</dbReference>
<feature type="compositionally biased region" description="Low complexity" evidence="1">
    <location>
        <begin position="101"/>
        <end position="117"/>
    </location>
</feature>
<dbReference type="EMBL" id="CAXKWB010063333">
    <property type="protein sequence ID" value="CAL4186473.1"/>
    <property type="molecule type" value="Genomic_DNA"/>
</dbReference>
<feature type="compositionally biased region" description="Polar residues" evidence="1">
    <location>
        <begin position="141"/>
        <end position="154"/>
    </location>
</feature>
<gene>
    <name evidence="2" type="ORF">MNOR_LOCUS36057</name>
</gene>
<evidence type="ECO:0000256" key="1">
    <source>
        <dbReference type="SAM" id="MobiDB-lite"/>
    </source>
</evidence>
<feature type="compositionally biased region" description="Basic and acidic residues" evidence="1">
    <location>
        <begin position="48"/>
        <end position="63"/>
    </location>
</feature>
<organism evidence="2 3">
    <name type="scientific">Meganyctiphanes norvegica</name>
    <name type="common">Northern krill</name>
    <name type="synonym">Thysanopoda norvegica</name>
    <dbReference type="NCBI Taxonomy" id="48144"/>
    <lineage>
        <taxon>Eukaryota</taxon>
        <taxon>Metazoa</taxon>
        <taxon>Ecdysozoa</taxon>
        <taxon>Arthropoda</taxon>
        <taxon>Crustacea</taxon>
        <taxon>Multicrustacea</taxon>
        <taxon>Malacostraca</taxon>
        <taxon>Eumalacostraca</taxon>
        <taxon>Eucarida</taxon>
        <taxon>Euphausiacea</taxon>
        <taxon>Euphausiidae</taxon>
        <taxon>Meganyctiphanes</taxon>
    </lineage>
</organism>
<feature type="compositionally biased region" description="Basic and acidic residues" evidence="1">
    <location>
        <begin position="247"/>
        <end position="261"/>
    </location>
</feature>
<feature type="region of interest" description="Disordered" evidence="1">
    <location>
        <begin position="1"/>
        <end position="21"/>
    </location>
</feature>
<feature type="non-terminal residue" evidence="2">
    <location>
        <position position="267"/>
    </location>
</feature>
<proteinExistence type="predicted"/>